<protein>
    <recommendedName>
        <fullName evidence="9">CD80-like immunoglobulin C2-set domain-containing protein</fullName>
    </recommendedName>
</protein>
<evidence type="ECO:0000259" key="9">
    <source>
        <dbReference type="Pfam" id="PF08205"/>
    </source>
</evidence>
<dbReference type="InterPro" id="IPR036179">
    <property type="entry name" value="Ig-like_dom_sf"/>
</dbReference>
<dbReference type="SUPFAM" id="SSF48726">
    <property type="entry name" value="Immunoglobulin"/>
    <property type="match status" value="2"/>
</dbReference>
<evidence type="ECO:0000256" key="4">
    <source>
        <dbReference type="ARBA" id="ARBA00023136"/>
    </source>
</evidence>
<dbReference type="GO" id="GO:0009897">
    <property type="term" value="C:external side of plasma membrane"/>
    <property type="evidence" value="ECO:0007669"/>
    <property type="project" value="TreeGrafter"/>
</dbReference>
<accession>A0A8D2LU35</accession>
<evidence type="ECO:0000256" key="5">
    <source>
        <dbReference type="ARBA" id="ARBA00023157"/>
    </source>
</evidence>
<organism evidence="10 11">
    <name type="scientific">Varanus komodoensis</name>
    <name type="common">Komodo dragon</name>
    <dbReference type="NCBI Taxonomy" id="61221"/>
    <lineage>
        <taxon>Eukaryota</taxon>
        <taxon>Metazoa</taxon>
        <taxon>Chordata</taxon>
        <taxon>Craniata</taxon>
        <taxon>Vertebrata</taxon>
        <taxon>Euteleostomi</taxon>
        <taxon>Lepidosauria</taxon>
        <taxon>Squamata</taxon>
        <taxon>Bifurcata</taxon>
        <taxon>Unidentata</taxon>
        <taxon>Episquamata</taxon>
        <taxon>Toxicofera</taxon>
        <taxon>Anguimorpha</taxon>
        <taxon>Paleoanguimorpha</taxon>
        <taxon>Varanoidea</taxon>
        <taxon>Varanidae</taxon>
        <taxon>Varanus</taxon>
    </lineage>
</organism>
<reference evidence="10" key="1">
    <citation type="submission" date="2025-08" db="UniProtKB">
        <authorList>
            <consortium name="Ensembl"/>
        </authorList>
    </citation>
    <scope>IDENTIFICATION</scope>
</reference>
<evidence type="ECO:0000256" key="3">
    <source>
        <dbReference type="ARBA" id="ARBA00022989"/>
    </source>
</evidence>
<feature type="chain" id="PRO_5034360753" description="CD80-like immunoglobulin C2-set domain-containing protein" evidence="8">
    <location>
        <begin position="17"/>
        <end position="203"/>
    </location>
</feature>
<sequence>MARKLLLLKIPSFAWNMLLPVATDFFLSVLNCPPESYDLIVWNIELKNGTNCHISYMSKNDTTERNCTENMNWLSRPDQRPDLRIQSPQLFSEGTYKCSVVTINGTFSYETFLSILVPPKVSLTHSINKTAVCKAAASKPAATISWDPPGHSANVEETFLNDMYTVTSRYHYTSTSEDEVSCSIFHPAWNESRVLKISFGNTN</sequence>
<reference evidence="10" key="2">
    <citation type="submission" date="2025-09" db="UniProtKB">
        <authorList>
            <consortium name="Ensembl"/>
        </authorList>
    </citation>
    <scope>IDENTIFICATION</scope>
</reference>
<name>A0A8D2LU35_VARKO</name>
<proteinExistence type="predicted"/>
<feature type="signal peptide" evidence="8">
    <location>
        <begin position="1"/>
        <end position="16"/>
    </location>
</feature>
<keyword evidence="3" id="KW-1133">Transmembrane helix</keyword>
<evidence type="ECO:0000256" key="6">
    <source>
        <dbReference type="ARBA" id="ARBA00023170"/>
    </source>
</evidence>
<dbReference type="InterPro" id="IPR013783">
    <property type="entry name" value="Ig-like_fold"/>
</dbReference>
<keyword evidence="2" id="KW-0812">Transmembrane</keyword>
<evidence type="ECO:0000313" key="11">
    <source>
        <dbReference type="Proteomes" id="UP000694545"/>
    </source>
</evidence>
<dbReference type="GO" id="GO:0038023">
    <property type="term" value="F:signaling receptor activity"/>
    <property type="evidence" value="ECO:0007669"/>
    <property type="project" value="InterPro"/>
</dbReference>
<comment type="subcellular location">
    <subcellularLocation>
        <location evidence="1">Membrane</location>
        <topology evidence="1">Single-pass membrane protein</topology>
    </subcellularLocation>
</comment>
<dbReference type="Proteomes" id="UP000694545">
    <property type="component" value="Unplaced"/>
</dbReference>
<keyword evidence="8" id="KW-0732">Signal</keyword>
<dbReference type="PANTHER" id="PTHR21462">
    <property type="entry name" value="CELL SURFACE GLYCOPROTEIN OX2 RECEPTOR PRECURSOR"/>
    <property type="match status" value="1"/>
</dbReference>
<evidence type="ECO:0000256" key="8">
    <source>
        <dbReference type="SAM" id="SignalP"/>
    </source>
</evidence>
<keyword evidence="5" id="KW-1015">Disulfide bond</keyword>
<keyword evidence="4" id="KW-0472">Membrane</keyword>
<evidence type="ECO:0000313" key="10">
    <source>
        <dbReference type="Ensembl" id="ENSVKKP00000026513.1"/>
    </source>
</evidence>
<keyword evidence="7" id="KW-0325">Glycoprotein</keyword>
<dbReference type="Gene3D" id="2.60.40.10">
    <property type="entry name" value="Immunoglobulins"/>
    <property type="match status" value="2"/>
</dbReference>
<dbReference type="Pfam" id="PF08205">
    <property type="entry name" value="C2-set_2"/>
    <property type="match status" value="1"/>
</dbReference>
<keyword evidence="6" id="KW-0675">Receptor</keyword>
<dbReference type="PANTHER" id="PTHR21462:SF2">
    <property type="entry name" value="CELL SURFACE GLYCOPROTEIN CD200 RECEPTOR 2"/>
    <property type="match status" value="1"/>
</dbReference>
<dbReference type="AlphaFoldDB" id="A0A8D2LU35"/>
<evidence type="ECO:0000256" key="2">
    <source>
        <dbReference type="ARBA" id="ARBA00022692"/>
    </source>
</evidence>
<dbReference type="InterPro" id="IPR013162">
    <property type="entry name" value="CD80_C2-set"/>
</dbReference>
<dbReference type="Ensembl" id="ENSVKKT00000027162.1">
    <property type="protein sequence ID" value="ENSVKKP00000026513.1"/>
    <property type="gene ID" value="ENSVKKG00000017292.1"/>
</dbReference>
<dbReference type="OMA" id="NERITWE"/>
<evidence type="ECO:0000256" key="7">
    <source>
        <dbReference type="ARBA" id="ARBA00023180"/>
    </source>
</evidence>
<dbReference type="InterPro" id="IPR040012">
    <property type="entry name" value="CD200R"/>
</dbReference>
<keyword evidence="11" id="KW-1185">Reference proteome</keyword>
<feature type="domain" description="CD80-like immunoglobulin C2-set" evidence="9">
    <location>
        <begin position="116"/>
        <end position="190"/>
    </location>
</feature>
<evidence type="ECO:0000256" key="1">
    <source>
        <dbReference type="ARBA" id="ARBA00004167"/>
    </source>
</evidence>
<dbReference type="GO" id="GO:0150077">
    <property type="term" value="P:regulation of neuroinflammatory response"/>
    <property type="evidence" value="ECO:0007669"/>
    <property type="project" value="InterPro"/>
</dbReference>